<evidence type="ECO:0000256" key="12">
    <source>
        <dbReference type="ARBA" id="ARBA00022777"/>
    </source>
</evidence>
<dbReference type="InterPro" id="IPR020568">
    <property type="entry name" value="Ribosomal_Su5_D2-typ_SF"/>
</dbReference>
<evidence type="ECO:0000256" key="6">
    <source>
        <dbReference type="ARBA" id="ARBA00012980"/>
    </source>
</evidence>
<dbReference type="Gene3D" id="1.20.120.790">
    <property type="entry name" value="Heat shock protein 90, C-terminal domain"/>
    <property type="match status" value="1"/>
</dbReference>
<name>A0A1I8HW21_9PLAT</name>
<dbReference type="SUPFAM" id="SSF54211">
    <property type="entry name" value="Ribosomal protein S5 domain 2-like"/>
    <property type="match status" value="1"/>
</dbReference>
<dbReference type="Gene3D" id="3.30.230.80">
    <property type="match status" value="1"/>
</dbReference>
<evidence type="ECO:0000256" key="11">
    <source>
        <dbReference type="ARBA" id="ARBA00022741"/>
    </source>
</evidence>
<dbReference type="GO" id="GO:0005524">
    <property type="term" value="F:ATP binding"/>
    <property type="evidence" value="ECO:0007669"/>
    <property type="project" value="UniProtKB-KW"/>
</dbReference>
<keyword evidence="19" id="KW-0143">Chaperone</keyword>
<keyword evidence="10" id="KW-0545">Nucleotide biosynthesis</keyword>
<evidence type="ECO:0000256" key="10">
    <source>
        <dbReference type="ARBA" id="ARBA00022727"/>
    </source>
</evidence>
<dbReference type="HAMAP" id="MF_00505">
    <property type="entry name" value="HSP90"/>
    <property type="match status" value="1"/>
</dbReference>
<dbReference type="GO" id="GO:0005743">
    <property type="term" value="C:mitochondrial inner membrane"/>
    <property type="evidence" value="ECO:0007669"/>
    <property type="project" value="UniProtKB-SubCell"/>
</dbReference>
<feature type="region of interest" description="Disordered" evidence="25">
    <location>
        <begin position="566"/>
        <end position="608"/>
    </location>
</feature>
<evidence type="ECO:0000256" key="3">
    <source>
        <dbReference type="ARBA" id="ARBA00004992"/>
    </source>
</evidence>
<evidence type="ECO:0000256" key="15">
    <source>
        <dbReference type="ARBA" id="ARBA00022946"/>
    </source>
</evidence>
<evidence type="ECO:0000313" key="27">
    <source>
        <dbReference type="Proteomes" id="UP000095280"/>
    </source>
</evidence>
<evidence type="ECO:0000256" key="7">
    <source>
        <dbReference type="ARBA" id="ARBA00017144"/>
    </source>
</evidence>
<dbReference type="InterPro" id="IPR001404">
    <property type="entry name" value="Hsp90_fam"/>
</dbReference>
<keyword evidence="12" id="KW-0418">Kinase</keyword>
<evidence type="ECO:0000256" key="22">
    <source>
        <dbReference type="ARBA" id="ARBA00073018"/>
    </source>
</evidence>
<keyword evidence="13" id="KW-0999">Mitochondrion inner membrane</keyword>
<evidence type="ECO:0000256" key="18">
    <source>
        <dbReference type="ARBA" id="ARBA00023136"/>
    </source>
</evidence>
<dbReference type="NCBIfam" id="NF003555">
    <property type="entry name" value="PRK05218.1"/>
    <property type="match status" value="1"/>
</dbReference>
<keyword evidence="16" id="KW-0007">Acetylation</keyword>
<keyword evidence="27" id="KW-1185">Reference proteome</keyword>
<dbReference type="CDD" id="cd16927">
    <property type="entry name" value="HATPase_Hsp90-like"/>
    <property type="match status" value="1"/>
</dbReference>
<evidence type="ECO:0000256" key="16">
    <source>
        <dbReference type="ARBA" id="ARBA00022990"/>
    </source>
</evidence>
<sequence length="971" mass="107229">MSATLLRLSANAATLARHLPVYGRCLTNSAVLTASPSIRPTWQLGKTRFSSIAALYNNRRPLSTTSSSASSAPEPDPDYHSIISNAERSRGSSERHTFQAETRQLLDIVAKSLYSDRHVFVRELVSNASDALEKLRHLRLSSAADSNQQFGPLEIHLQTDEDKRTLTIQDTGIGMTRDEAVSNLGTIARSGSQEFIKQAASGSGGQTASASVIGQFGVGFYASFMVADKIDVYSQSSCQADAKPVKWSSDGLGSYEVSEAENVSPGTKIVLHLKPDALEFAKDENLRTIVQRYSGFVAAPIFVNGRRVNPAEPLWLKDASKVTQEEHQEFYRLVSGAYDAPRYVFSYKTDAPLNLRALLYIPESKPALWEMSRDSESGVALYSKRVLVLPKAQPLLPRWLRFLKGVVDSEDVPLNLSRELLQDSRLIRRINLALTGRVIRFLSEQAKKDAEKYAGFHRDFGLFLKEGIVTTQDQAEREKIADLLRFETSAQQPGQLTSLSEYVARQDASSRNILFLSAPSRQLAETSPYLEAVRHRNLEVIFLYEPYDELVLMQLGQFAGKQLQSVENEASRSASDDDNASKDEASTKPDADSEQQDSAGDNRLSERDANDLSSFMTTALAGRVKLVKPTNRLTNHPCVVCIKDLGAVRHLLRTTMHDRPAEERLRLMEPVLEINAKHPLIRKLSIMRTADPDLAKLFALQLCDNALTIAGVLEDPRAMIDRLNEIINSAFCGQDTYCSIAMTTKRGLFVVLEGMDRAGKSSQCRRLVDHLNSIGHRTELMRFPERDSAIGSLIGQYLGRKIELDDHAVHLLFSANRWEFRPHILDTLASGVNIVCDRYAYSGIAFTAAKADGPDFHWCCQPEVGLPAPDLKIFLSVSPEAQASRGGFGAERYEVADFQRRVGEAYARLMRLEDQAGGSCPAWLTINADGAFEEVQQQLAKAVVAAIDCPRSAGPPAGLRFPAAGGRGCEA</sequence>
<dbReference type="InterPro" id="IPR018094">
    <property type="entry name" value="Thymidylate_kinase"/>
</dbReference>
<dbReference type="FunFam" id="3.30.565.10:FF:000021">
    <property type="entry name" value="Heat shock protein 75 kDa, mitochondrial"/>
    <property type="match status" value="1"/>
</dbReference>
<dbReference type="GO" id="GO:0005759">
    <property type="term" value="C:mitochondrial matrix"/>
    <property type="evidence" value="ECO:0007669"/>
    <property type="project" value="UniProtKB-SubCell"/>
</dbReference>
<dbReference type="GO" id="GO:0051082">
    <property type="term" value="F:unfolded protein binding"/>
    <property type="evidence" value="ECO:0007669"/>
    <property type="project" value="InterPro"/>
</dbReference>
<evidence type="ECO:0000256" key="5">
    <source>
        <dbReference type="ARBA" id="ARBA00009776"/>
    </source>
</evidence>
<dbReference type="PROSITE" id="PS01331">
    <property type="entry name" value="THYMIDYLATE_KINASE"/>
    <property type="match status" value="1"/>
</dbReference>
<dbReference type="SUPFAM" id="SSF110942">
    <property type="entry name" value="HSP90 C-terminal domain"/>
    <property type="match status" value="1"/>
</dbReference>
<dbReference type="SUPFAM" id="SSF55874">
    <property type="entry name" value="ATPase domain of HSP90 chaperone/DNA topoisomerase II/histidine kinase"/>
    <property type="match status" value="1"/>
</dbReference>
<dbReference type="Gene3D" id="3.40.50.11260">
    <property type="match status" value="1"/>
</dbReference>
<evidence type="ECO:0000256" key="19">
    <source>
        <dbReference type="ARBA" id="ARBA00023186"/>
    </source>
</evidence>
<dbReference type="FunFam" id="3.40.50.11260:FF:000004">
    <property type="entry name" value="Heat shock protein 75 mitochondrial"/>
    <property type="match status" value="1"/>
</dbReference>
<dbReference type="PANTHER" id="PTHR11528">
    <property type="entry name" value="HEAT SHOCK PROTEIN 90 FAMILY MEMBER"/>
    <property type="match status" value="1"/>
</dbReference>
<dbReference type="InterPro" id="IPR037196">
    <property type="entry name" value="HSP90_C"/>
</dbReference>
<evidence type="ECO:0000256" key="24">
    <source>
        <dbReference type="ARBA" id="ARBA00080766"/>
    </source>
</evidence>
<comment type="subunit">
    <text evidence="21">Binds to the intracellular domain of tumor necrosis factor type 1 receptor. Binds to RB1. Interacts with SRC. Interacts with SDHA.</text>
</comment>
<evidence type="ECO:0000256" key="8">
    <source>
        <dbReference type="ARBA" id="ARBA00022553"/>
    </source>
</evidence>
<dbReference type="GO" id="GO:0019901">
    <property type="term" value="F:protein kinase binding"/>
    <property type="evidence" value="ECO:0007669"/>
    <property type="project" value="UniProtKB-ARBA"/>
</dbReference>
<dbReference type="InterPro" id="IPR018095">
    <property type="entry name" value="Thymidylate_kin_CS"/>
</dbReference>
<dbReference type="InterPro" id="IPR020575">
    <property type="entry name" value="Hsp90_N"/>
</dbReference>
<dbReference type="NCBIfam" id="TIGR00041">
    <property type="entry name" value="DTMP_kinase"/>
    <property type="match status" value="1"/>
</dbReference>
<dbReference type="GO" id="GO:0006233">
    <property type="term" value="P:dTDP biosynthetic process"/>
    <property type="evidence" value="ECO:0007669"/>
    <property type="project" value="InterPro"/>
</dbReference>
<dbReference type="AlphaFoldDB" id="A0A1I8HW21"/>
<evidence type="ECO:0000256" key="14">
    <source>
        <dbReference type="ARBA" id="ARBA00022840"/>
    </source>
</evidence>
<dbReference type="GO" id="GO:0004798">
    <property type="term" value="F:dTMP kinase activity"/>
    <property type="evidence" value="ECO:0007669"/>
    <property type="project" value="UniProtKB-EC"/>
</dbReference>
<evidence type="ECO:0000256" key="20">
    <source>
        <dbReference type="ARBA" id="ARBA00057498"/>
    </source>
</evidence>
<keyword evidence="15" id="KW-0809">Transit peptide</keyword>
<dbReference type="GO" id="GO:0016887">
    <property type="term" value="F:ATP hydrolysis activity"/>
    <property type="evidence" value="ECO:0007669"/>
    <property type="project" value="InterPro"/>
</dbReference>
<evidence type="ECO:0000256" key="13">
    <source>
        <dbReference type="ARBA" id="ARBA00022792"/>
    </source>
</evidence>
<organism evidence="27 28">
    <name type="scientific">Macrostomum lignano</name>
    <dbReference type="NCBI Taxonomy" id="282301"/>
    <lineage>
        <taxon>Eukaryota</taxon>
        <taxon>Metazoa</taxon>
        <taxon>Spiralia</taxon>
        <taxon>Lophotrochozoa</taxon>
        <taxon>Platyhelminthes</taxon>
        <taxon>Rhabditophora</taxon>
        <taxon>Macrostomorpha</taxon>
        <taxon>Macrostomida</taxon>
        <taxon>Macrostomidae</taxon>
        <taxon>Macrostomum</taxon>
    </lineage>
</organism>
<dbReference type="Pfam" id="PF13589">
    <property type="entry name" value="HATPase_c_3"/>
    <property type="match status" value="1"/>
</dbReference>
<dbReference type="InterPro" id="IPR036890">
    <property type="entry name" value="HATPase_C_sf"/>
</dbReference>
<feature type="region of interest" description="Disordered" evidence="25">
    <location>
        <begin position="63"/>
        <end position="95"/>
    </location>
</feature>
<dbReference type="GO" id="GO:0140662">
    <property type="term" value="F:ATP-dependent protein folding chaperone"/>
    <property type="evidence" value="ECO:0007669"/>
    <property type="project" value="InterPro"/>
</dbReference>
<dbReference type="SUPFAM" id="SSF52540">
    <property type="entry name" value="P-loop containing nucleoside triphosphate hydrolases"/>
    <property type="match status" value="1"/>
</dbReference>
<feature type="compositionally biased region" description="Basic and acidic residues" evidence="25">
    <location>
        <begin position="579"/>
        <end position="591"/>
    </location>
</feature>
<dbReference type="FunFam" id="1.20.120.790:FF:000004">
    <property type="entry name" value="Heat shock protein 75 kDa"/>
    <property type="match status" value="1"/>
</dbReference>
<evidence type="ECO:0000256" key="2">
    <source>
        <dbReference type="ARBA" id="ARBA00004305"/>
    </source>
</evidence>
<evidence type="ECO:0000313" key="28">
    <source>
        <dbReference type="WBParaSite" id="maker-uti_cns_0008181-snap-gene-0.3-mRNA-1"/>
    </source>
</evidence>
<evidence type="ECO:0000256" key="4">
    <source>
        <dbReference type="ARBA" id="ARBA00008239"/>
    </source>
</evidence>
<feature type="domain" description="Thymidylate kinase-like" evidence="26">
    <location>
        <begin position="752"/>
        <end position="937"/>
    </location>
</feature>
<comment type="similarity">
    <text evidence="4">Belongs to the heat shock protein 90 family.</text>
</comment>
<dbReference type="InterPro" id="IPR039430">
    <property type="entry name" value="Thymidylate_kin-like_dom"/>
</dbReference>
<evidence type="ECO:0000259" key="26">
    <source>
        <dbReference type="Pfam" id="PF02223"/>
    </source>
</evidence>
<keyword evidence="17" id="KW-0496">Mitochondrion</keyword>
<dbReference type="Pfam" id="PF00183">
    <property type="entry name" value="HSP90"/>
    <property type="match status" value="1"/>
</dbReference>
<proteinExistence type="inferred from homology"/>
<accession>A0A1I8HW21</accession>
<feature type="compositionally biased region" description="Low complexity" evidence="25">
    <location>
        <begin position="63"/>
        <end position="72"/>
    </location>
</feature>
<reference evidence="28" key="1">
    <citation type="submission" date="2016-11" db="UniProtKB">
        <authorList>
            <consortium name="WormBaseParasite"/>
        </authorList>
    </citation>
    <scope>IDENTIFICATION</scope>
</reference>
<keyword evidence="11" id="KW-0547">Nucleotide-binding</keyword>
<dbReference type="InterPro" id="IPR027417">
    <property type="entry name" value="P-loop_NTPase"/>
</dbReference>
<dbReference type="CDD" id="cd01672">
    <property type="entry name" value="TMPK"/>
    <property type="match status" value="1"/>
</dbReference>
<dbReference type="Gene3D" id="3.40.50.300">
    <property type="entry name" value="P-loop containing nucleotide triphosphate hydrolases"/>
    <property type="match status" value="1"/>
</dbReference>
<evidence type="ECO:0000256" key="25">
    <source>
        <dbReference type="SAM" id="MobiDB-lite"/>
    </source>
</evidence>
<evidence type="ECO:0000256" key="9">
    <source>
        <dbReference type="ARBA" id="ARBA00022679"/>
    </source>
</evidence>
<dbReference type="FunFam" id="3.40.50.300:FF:000679">
    <property type="entry name" value="Thymidylate kinase"/>
    <property type="match status" value="1"/>
</dbReference>
<comment type="function">
    <text evidence="20">Chaperone that expresses an ATPase activity. Involved in maintaining mitochondrial function and polarization, downstream of PINK1 and mitochondrial complex I. Is a negative regulator of mitochondrial respiration able to modulate the balance between oxidative phosphorylation and aerobic glycolysis. The impact of TRAP1 on mitochondrial respiration is probably mediated by modulation of mitochondrial SRC and inhibition of SDHA.</text>
</comment>
<evidence type="ECO:0000256" key="17">
    <source>
        <dbReference type="ARBA" id="ARBA00023128"/>
    </source>
</evidence>
<keyword evidence="9" id="KW-0808">Transferase</keyword>
<evidence type="ECO:0000256" key="23">
    <source>
        <dbReference type="ARBA" id="ARBA00076190"/>
    </source>
</evidence>
<dbReference type="Gene3D" id="3.30.565.10">
    <property type="entry name" value="Histidine kinase-like ATPase, C-terminal domain"/>
    <property type="match status" value="1"/>
</dbReference>
<dbReference type="EC" id="2.7.4.9" evidence="6"/>
<dbReference type="PRINTS" id="PR00775">
    <property type="entry name" value="HEATSHOCK90"/>
</dbReference>
<protein>
    <recommendedName>
        <fullName evidence="22">Heat shock protein 75 kDa, mitochondrial</fullName>
        <ecNumber evidence="6">2.7.4.9</ecNumber>
    </recommendedName>
    <alternativeName>
        <fullName evidence="24">TNFR-associated protein 1</fullName>
    </alternativeName>
    <alternativeName>
        <fullName evidence="7">Thymidylate kinase</fullName>
    </alternativeName>
    <alternativeName>
        <fullName evidence="23">Tumor necrosis factor type 1 receptor-associated protein</fullName>
    </alternativeName>
</protein>
<comment type="subcellular location">
    <subcellularLocation>
        <location evidence="1">Mitochondrion inner membrane</location>
    </subcellularLocation>
    <subcellularLocation>
        <location evidence="2">Mitochondrion matrix</location>
    </subcellularLocation>
</comment>
<keyword evidence="8" id="KW-0597">Phosphoprotein</keyword>
<evidence type="ECO:0000256" key="21">
    <source>
        <dbReference type="ARBA" id="ARBA00066161"/>
    </source>
</evidence>
<dbReference type="Pfam" id="PF02223">
    <property type="entry name" value="Thymidylate_kin"/>
    <property type="match status" value="1"/>
</dbReference>
<keyword evidence="14" id="KW-0067">ATP-binding</keyword>
<dbReference type="WBParaSite" id="maker-uti_cns_0008181-snap-gene-0.3-mRNA-1">
    <property type="protein sequence ID" value="maker-uti_cns_0008181-snap-gene-0.3-mRNA-1"/>
    <property type="gene ID" value="maker-uti_cns_0008181-snap-gene-0.3"/>
</dbReference>
<evidence type="ECO:0000256" key="1">
    <source>
        <dbReference type="ARBA" id="ARBA00004273"/>
    </source>
</evidence>
<dbReference type="FunFam" id="3.30.230.80:FF:000004">
    <property type="entry name" value="Heat shock protein 75 kDa"/>
    <property type="match status" value="1"/>
</dbReference>
<comment type="similarity">
    <text evidence="5">Belongs to the thymidylate kinase family.</text>
</comment>
<comment type="pathway">
    <text evidence="3">Pyrimidine metabolism; dTTP biosynthesis.</text>
</comment>
<dbReference type="HAMAP" id="MF_00165">
    <property type="entry name" value="Thymidylate_kinase"/>
    <property type="match status" value="1"/>
</dbReference>
<dbReference type="Proteomes" id="UP000095280">
    <property type="component" value="Unplaced"/>
</dbReference>
<keyword evidence="18" id="KW-0472">Membrane</keyword>